<feature type="domain" description="AAA+ ATPase" evidence="1">
    <location>
        <begin position="117"/>
        <end position="249"/>
    </location>
</feature>
<proteinExistence type="predicted"/>
<dbReference type="SMART" id="SM00382">
    <property type="entry name" value="AAA"/>
    <property type="match status" value="1"/>
</dbReference>
<dbReference type="InterPro" id="IPR003959">
    <property type="entry name" value="ATPase_AAA_core"/>
</dbReference>
<dbReference type="Gene3D" id="3.40.50.300">
    <property type="entry name" value="P-loop containing nucleotide triphosphate hydrolases"/>
    <property type="match status" value="1"/>
</dbReference>
<reference evidence="2 3" key="1">
    <citation type="submission" date="2015-07" db="EMBL/GenBank/DDBJ databases">
        <title>Complete genome sequence of Mycobacterium goodii X7B, a facultative thermophilic biodesulfurizing bacterium.</title>
        <authorList>
            <person name="Yu B."/>
            <person name="Li F."/>
            <person name="Xu P."/>
        </authorList>
    </citation>
    <scope>NUCLEOTIDE SEQUENCE [LARGE SCALE GENOMIC DNA]</scope>
    <source>
        <strain evidence="2 3">X7B</strain>
    </source>
</reference>
<dbReference type="InterPro" id="IPR003593">
    <property type="entry name" value="AAA+_ATPase"/>
</dbReference>
<evidence type="ECO:0000259" key="1">
    <source>
        <dbReference type="SMART" id="SM00382"/>
    </source>
</evidence>
<dbReference type="InterPro" id="IPR050168">
    <property type="entry name" value="AAA_ATPase_domain"/>
</dbReference>
<sequence>MTNAEYLTELVRAHYTGDDRRFSNLLNQVIAAESRAGHSRLAERLRELRIEATRTDTPARATPIARAPRNLEQILAVGYSSTKLSDLVLKSQTRSSLDRYVIEQRRAQVLADHGLRPRRRLLLHGPPGCGKTMTAQALAGELKLPLIRVRLEVIFSRYLGETAGTLTEVFAEAARVRGVYLFDEFDALGRTRLDDNDVGEIKRVVTTFLQLLDADVSDSLLIAATNTGTALDAALFRRFDDVVELPEPTDEQRRELLNRLMRPWRLKTTSAILNEASGLSFADIRAAVEDAFKDAILSDSERPTRERIAARLAERGARAPKLEL</sequence>
<name>A0A0K0X5U3_MYCGD</name>
<accession>A0A0K0X5U3</accession>
<dbReference type="SUPFAM" id="SSF52540">
    <property type="entry name" value="P-loop containing nucleoside triphosphate hydrolases"/>
    <property type="match status" value="1"/>
</dbReference>
<evidence type="ECO:0000313" key="3">
    <source>
        <dbReference type="Proteomes" id="UP000062255"/>
    </source>
</evidence>
<dbReference type="PANTHER" id="PTHR23077:SF198">
    <property type="entry name" value="ATP-DEPENDENT ZINC METALLOPROTEASE FTSH"/>
    <property type="match status" value="1"/>
</dbReference>
<gene>
    <name evidence="2" type="ORF">AFA91_13765</name>
</gene>
<dbReference type="EMBL" id="CP012150">
    <property type="protein sequence ID" value="AKS32774.1"/>
    <property type="molecule type" value="Genomic_DNA"/>
</dbReference>
<protein>
    <recommendedName>
        <fullName evidence="1">AAA+ ATPase domain-containing protein</fullName>
    </recommendedName>
</protein>
<dbReference type="CDD" id="cd19481">
    <property type="entry name" value="RecA-like_protease"/>
    <property type="match status" value="1"/>
</dbReference>
<dbReference type="GO" id="GO:0016887">
    <property type="term" value="F:ATP hydrolysis activity"/>
    <property type="evidence" value="ECO:0007669"/>
    <property type="project" value="InterPro"/>
</dbReference>
<dbReference type="OrthoDB" id="9806903at2"/>
<dbReference type="AlphaFoldDB" id="A0A0K0X5U3"/>
<dbReference type="RefSeq" id="WP_083452865.1">
    <property type="nucleotide sequence ID" value="NZ_CP012150.1"/>
</dbReference>
<dbReference type="Proteomes" id="UP000062255">
    <property type="component" value="Chromosome"/>
</dbReference>
<dbReference type="InterPro" id="IPR027417">
    <property type="entry name" value="P-loop_NTPase"/>
</dbReference>
<evidence type="ECO:0000313" key="2">
    <source>
        <dbReference type="EMBL" id="AKS32774.1"/>
    </source>
</evidence>
<dbReference type="Pfam" id="PF00004">
    <property type="entry name" value="AAA"/>
    <property type="match status" value="1"/>
</dbReference>
<dbReference type="PANTHER" id="PTHR23077">
    <property type="entry name" value="AAA-FAMILY ATPASE"/>
    <property type="match status" value="1"/>
</dbReference>
<organism evidence="2 3">
    <name type="scientific">Mycolicibacterium goodii</name>
    <name type="common">Mycobacterium goodii</name>
    <dbReference type="NCBI Taxonomy" id="134601"/>
    <lineage>
        <taxon>Bacteria</taxon>
        <taxon>Bacillati</taxon>
        <taxon>Actinomycetota</taxon>
        <taxon>Actinomycetes</taxon>
        <taxon>Mycobacteriales</taxon>
        <taxon>Mycobacteriaceae</taxon>
        <taxon>Mycolicibacterium</taxon>
    </lineage>
</organism>
<dbReference type="GO" id="GO:0005524">
    <property type="term" value="F:ATP binding"/>
    <property type="evidence" value="ECO:0007669"/>
    <property type="project" value="InterPro"/>
</dbReference>
<dbReference type="STRING" id="134601.AFA91_13765"/>
<dbReference type="PATRIC" id="fig|134601.6.peg.2855"/>
<dbReference type="KEGG" id="mgo:AFA91_13765"/>